<dbReference type="Proteomes" id="UP000186917">
    <property type="component" value="Unassembled WGS sequence"/>
</dbReference>
<comment type="subcellular location">
    <subcellularLocation>
        <location evidence="1">Cell envelope</location>
    </subcellularLocation>
</comment>
<name>A0A1N7Q5S5_9BACT</name>
<dbReference type="InterPro" id="IPR036909">
    <property type="entry name" value="Cyt_c-like_dom_sf"/>
</dbReference>
<evidence type="ECO:0000313" key="9">
    <source>
        <dbReference type="EMBL" id="SIT18193.1"/>
    </source>
</evidence>
<evidence type="ECO:0000256" key="3">
    <source>
        <dbReference type="ARBA" id="ARBA00022723"/>
    </source>
</evidence>
<dbReference type="InterPro" id="IPR004852">
    <property type="entry name" value="Di-haem_cyt_c_peroxidsae"/>
</dbReference>
<dbReference type="STRING" id="477680.SAMN05421788_104417"/>
<feature type="domain" description="Cytochrome c" evidence="8">
    <location>
        <begin position="303"/>
        <end position="419"/>
    </location>
</feature>
<dbReference type="GO" id="GO:0020037">
    <property type="term" value="F:heme binding"/>
    <property type="evidence" value="ECO:0007669"/>
    <property type="project" value="InterPro"/>
</dbReference>
<keyword evidence="2 7" id="KW-0349">Heme</keyword>
<dbReference type="PANTHER" id="PTHR30600">
    <property type="entry name" value="CYTOCHROME C PEROXIDASE-RELATED"/>
    <property type="match status" value="1"/>
</dbReference>
<dbReference type="OrthoDB" id="9805202at2"/>
<keyword evidence="5" id="KW-0560">Oxidoreductase</keyword>
<evidence type="ECO:0000256" key="5">
    <source>
        <dbReference type="ARBA" id="ARBA00023002"/>
    </source>
</evidence>
<keyword evidence="6 7" id="KW-0408">Iron</keyword>
<keyword evidence="3 7" id="KW-0479">Metal-binding</keyword>
<dbReference type="PANTHER" id="PTHR30600:SF10">
    <property type="entry name" value="BLL6722 PROTEIN"/>
    <property type="match status" value="1"/>
</dbReference>
<dbReference type="PROSITE" id="PS51007">
    <property type="entry name" value="CYTC"/>
    <property type="match status" value="2"/>
</dbReference>
<dbReference type="GO" id="GO:0009055">
    <property type="term" value="F:electron transfer activity"/>
    <property type="evidence" value="ECO:0007669"/>
    <property type="project" value="InterPro"/>
</dbReference>
<dbReference type="GO" id="GO:0046872">
    <property type="term" value="F:metal ion binding"/>
    <property type="evidence" value="ECO:0007669"/>
    <property type="project" value="UniProtKB-KW"/>
</dbReference>
<gene>
    <name evidence="9" type="ORF">SAMN05421788_104417</name>
</gene>
<evidence type="ECO:0000256" key="4">
    <source>
        <dbReference type="ARBA" id="ARBA00022729"/>
    </source>
</evidence>
<feature type="domain" description="Cytochrome c" evidence="8">
    <location>
        <begin position="459"/>
        <end position="601"/>
    </location>
</feature>
<dbReference type="SUPFAM" id="SSF46626">
    <property type="entry name" value="Cytochrome c"/>
    <property type="match status" value="2"/>
</dbReference>
<dbReference type="InterPro" id="IPR009056">
    <property type="entry name" value="Cyt_c-like_dom"/>
</dbReference>
<dbReference type="Gene3D" id="1.10.760.10">
    <property type="entry name" value="Cytochrome c-like domain"/>
    <property type="match status" value="2"/>
</dbReference>
<evidence type="ECO:0000256" key="2">
    <source>
        <dbReference type="ARBA" id="ARBA00022617"/>
    </source>
</evidence>
<dbReference type="GO" id="GO:0030313">
    <property type="term" value="C:cell envelope"/>
    <property type="evidence" value="ECO:0007669"/>
    <property type="project" value="UniProtKB-SubCell"/>
</dbReference>
<dbReference type="InterPro" id="IPR038352">
    <property type="entry name" value="Imelysin_sf"/>
</dbReference>
<keyword evidence="10" id="KW-1185">Reference proteome</keyword>
<keyword evidence="4" id="KW-0732">Signal</keyword>
<keyword evidence="9" id="KW-0575">Peroxidase</keyword>
<sequence>MTRIFAISLLLAILVMTLSLTKWDTNEIGVDYTLAYIRNNCVGFASATSQLNSEIEKLASGNSASLAKAKEKLFTCRANYKKLEFFLEYFLPYPTNIYNRPVTFEIEDPLPEYQSPIGLQVIEQLLYGNQEEIDLKSLKEQAAAVADAAQDLRKSLYGLSISDSRILESIRLEMIRIATLGITGYDTPASGNCITETNAALGAVQTVLQPYLQIKNVPVADTVDKYLNQCLHATMQTDFNSFDRLAFLHDAMLPLQNSLGQLIKDLKLEICSQPYINYNAPHIFSRDFLTVDAPNENALTDRKLIAIGKKLFFDPILSANHQKSCASCHQPGKFFTDKLAKGLSIDNHTFLKRNTPGLLYAAFQRKQFWDGRVSSLEDQVTDVITNSKEMNGDTTVILQQLNQHPEYSKLLQPYVQATSDNTINMAIVTKAIAAYERSLAPMNSLFDKYMNGQISKLTPLQKEGFNLFMGKAQCATCHFPPLFNSLLPPAFDISEFEVIGTPLNKHLTKAITDTDSGYYHTVPLSFTIQSFKVPTVRNIARTAPYMHNGAFSNLQQILDFYNKGGGVGIGIAVPHQTLSEQPLQLTGRELKAIKSFLHTLTDQLSDTQNNTLQP</sequence>
<evidence type="ECO:0000256" key="7">
    <source>
        <dbReference type="PROSITE-ProRule" id="PRU00433"/>
    </source>
</evidence>
<dbReference type="Pfam" id="PF03150">
    <property type="entry name" value="CCP_MauG"/>
    <property type="match status" value="1"/>
</dbReference>
<evidence type="ECO:0000259" key="8">
    <source>
        <dbReference type="PROSITE" id="PS51007"/>
    </source>
</evidence>
<proteinExistence type="predicted"/>
<organism evidence="9 10">
    <name type="scientific">Filimonas lacunae</name>
    <dbReference type="NCBI Taxonomy" id="477680"/>
    <lineage>
        <taxon>Bacteria</taxon>
        <taxon>Pseudomonadati</taxon>
        <taxon>Bacteroidota</taxon>
        <taxon>Chitinophagia</taxon>
        <taxon>Chitinophagales</taxon>
        <taxon>Chitinophagaceae</taxon>
        <taxon>Filimonas</taxon>
    </lineage>
</organism>
<evidence type="ECO:0000256" key="1">
    <source>
        <dbReference type="ARBA" id="ARBA00004196"/>
    </source>
</evidence>
<protein>
    <submittedName>
        <fullName evidence="9">Cytochrome c peroxidase</fullName>
    </submittedName>
</protein>
<dbReference type="EMBL" id="FTOR01000004">
    <property type="protein sequence ID" value="SIT18193.1"/>
    <property type="molecule type" value="Genomic_DNA"/>
</dbReference>
<reference evidence="10" key="1">
    <citation type="submission" date="2017-01" db="EMBL/GenBank/DDBJ databases">
        <authorList>
            <person name="Varghese N."/>
            <person name="Submissions S."/>
        </authorList>
    </citation>
    <scope>NUCLEOTIDE SEQUENCE [LARGE SCALE GENOMIC DNA]</scope>
    <source>
        <strain evidence="10">DSM 21054</strain>
    </source>
</reference>
<accession>A0A1N7Q5S5</accession>
<dbReference type="GO" id="GO:0004130">
    <property type="term" value="F:cytochrome-c peroxidase activity"/>
    <property type="evidence" value="ECO:0007669"/>
    <property type="project" value="TreeGrafter"/>
</dbReference>
<dbReference type="InterPro" id="IPR051395">
    <property type="entry name" value="Cytochrome_c_Peroxidase/MauG"/>
</dbReference>
<evidence type="ECO:0000256" key="6">
    <source>
        <dbReference type="ARBA" id="ARBA00023004"/>
    </source>
</evidence>
<evidence type="ECO:0000313" key="10">
    <source>
        <dbReference type="Proteomes" id="UP000186917"/>
    </source>
</evidence>
<dbReference type="RefSeq" id="WP_084206272.1">
    <property type="nucleotide sequence ID" value="NZ_AP017422.1"/>
</dbReference>
<dbReference type="Gene3D" id="1.20.1420.20">
    <property type="entry name" value="M75 peptidase, HXXE motif"/>
    <property type="match status" value="1"/>
</dbReference>
<dbReference type="AlphaFoldDB" id="A0A1N7Q5S5"/>